<evidence type="ECO:0000256" key="7">
    <source>
        <dbReference type="ARBA" id="ARBA00022692"/>
    </source>
</evidence>
<evidence type="ECO:0000256" key="15">
    <source>
        <dbReference type="ARBA" id="ARBA00033270"/>
    </source>
</evidence>
<evidence type="ECO:0000256" key="22">
    <source>
        <dbReference type="SAM" id="Phobius"/>
    </source>
</evidence>
<feature type="transmembrane region" description="Helical" evidence="22">
    <location>
        <begin position="371"/>
        <end position="392"/>
    </location>
</feature>
<feature type="transmembrane region" description="Helical" evidence="22">
    <location>
        <begin position="217"/>
        <end position="235"/>
    </location>
</feature>
<evidence type="ECO:0000256" key="9">
    <source>
        <dbReference type="ARBA" id="ARBA00022984"/>
    </source>
</evidence>
<dbReference type="RefSeq" id="WP_045247230.1">
    <property type="nucleotide sequence ID" value="NZ_JYIY01000070.1"/>
</dbReference>
<comment type="similarity">
    <text evidence="16">Belongs to the SEDS family. FtsW subfamily.</text>
</comment>
<keyword evidence="10 22" id="KW-1133">Transmembrane helix</keyword>
<comment type="subcellular location">
    <subcellularLocation>
        <location evidence="1">Cell membrane</location>
        <topology evidence="1">Multi-pass membrane protein</topology>
    </subcellularLocation>
</comment>
<keyword evidence="4" id="KW-0132">Cell division</keyword>
<sequence length="426" mass="45356">MEDRTQTPPATPPDTDPGRRGIAARIHLGRVFTPLPGEYLVIVSTVLVLTGFGLVMILSATSATATESGGNPYSAVLKQALFAAVGIPLMFIASRMPVGFWKRMAWPFLIFALLVQLLVYVPGLGVHAGGNQAWIQVGPFQAQPSEFVKMGMALWIAAVLARKGPLLSNWRHVYVPVVPGALLAMGTVLAGGDLGTTMVLVALLIGALFFSGVKLRIFVLPLVVFVAGCFVFAVTNSNRLARILSFLNPDTASCYYNECYQPLHGIWGLAGGGIFGLGLGNSKEKYDWLPAAPNDYIFAIVGEELGLVGCLLLLSLFVVLAVGIFRIIRRTDDLFVRVASGAIVTWITAQAFMNIAVVLRIFPVLGVPLPFVSQGGTSLVSVLFASGVLLSFTRSLPQPVALTSPVVTTAAAPAPRGRRPVEDVAR</sequence>
<proteinExistence type="inferred from homology"/>
<evidence type="ECO:0000256" key="12">
    <source>
        <dbReference type="ARBA" id="ARBA00023306"/>
    </source>
</evidence>
<comment type="function">
    <text evidence="21">Peptidoglycan polymerase that is essential for cell division.</text>
</comment>
<feature type="transmembrane region" description="Helical" evidence="22">
    <location>
        <begin position="334"/>
        <end position="359"/>
    </location>
</feature>
<dbReference type="PROSITE" id="PS00428">
    <property type="entry name" value="FTSW_RODA_SPOVE"/>
    <property type="match status" value="1"/>
</dbReference>
<reference evidence="23 24" key="1">
    <citation type="submission" date="2015-02" db="EMBL/GenBank/DDBJ databases">
        <title>Draft genome sequences of ten Microbacterium spp. with emphasis on heavy metal contaminated environments.</title>
        <authorList>
            <person name="Corretto E."/>
        </authorList>
    </citation>
    <scope>NUCLEOTIDE SEQUENCE [LARGE SCALE GENOMIC DNA]</scope>
    <source>
        <strain evidence="23 24">DSM 18659</strain>
    </source>
</reference>
<keyword evidence="13" id="KW-0961">Cell wall biogenesis/degradation</keyword>
<dbReference type="STRING" id="400772.RR49_01281"/>
<protein>
    <recommendedName>
        <fullName evidence="17">Probable peptidoglycan glycosyltransferase FtsW</fullName>
        <ecNumber evidence="19">2.4.99.28</ecNumber>
    </recommendedName>
    <alternativeName>
        <fullName evidence="18">Cell division protein FtsW</fullName>
    </alternativeName>
    <alternativeName>
        <fullName evidence="15">Cell wall polymerase</fullName>
    </alternativeName>
    <alternativeName>
        <fullName evidence="14">Peptidoglycan polymerase</fullName>
    </alternativeName>
</protein>
<dbReference type="GO" id="GO:0051301">
    <property type="term" value="P:cell division"/>
    <property type="evidence" value="ECO:0007669"/>
    <property type="project" value="UniProtKB-KW"/>
</dbReference>
<feature type="transmembrane region" description="Helical" evidence="22">
    <location>
        <begin position="39"/>
        <end position="63"/>
    </location>
</feature>
<evidence type="ECO:0000256" key="21">
    <source>
        <dbReference type="ARBA" id="ARBA00049966"/>
    </source>
</evidence>
<dbReference type="InterPro" id="IPR001182">
    <property type="entry name" value="FtsW/RodA"/>
</dbReference>
<evidence type="ECO:0000256" key="13">
    <source>
        <dbReference type="ARBA" id="ARBA00023316"/>
    </source>
</evidence>
<keyword evidence="7 22" id="KW-0812">Transmembrane</keyword>
<dbReference type="GO" id="GO:0008955">
    <property type="term" value="F:peptidoglycan glycosyltransferase activity"/>
    <property type="evidence" value="ECO:0007669"/>
    <property type="project" value="UniProtKB-EC"/>
</dbReference>
<feature type="transmembrane region" description="Helical" evidence="22">
    <location>
        <begin position="296"/>
        <end position="322"/>
    </location>
</feature>
<dbReference type="Proteomes" id="UP000033451">
    <property type="component" value="Unassembled WGS sequence"/>
</dbReference>
<dbReference type="GO" id="GO:0071555">
    <property type="term" value="P:cell wall organization"/>
    <property type="evidence" value="ECO:0007669"/>
    <property type="project" value="UniProtKB-KW"/>
</dbReference>
<dbReference type="GO" id="GO:0015648">
    <property type="term" value="F:lipid-linked peptidoglycan transporter activity"/>
    <property type="evidence" value="ECO:0007669"/>
    <property type="project" value="TreeGrafter"/>
</dbReference>
<keyword evidence="6" id="KW-0808">Transferase</keyword>
<keyword evidence="8" id="KW-0133">Cell shape</keyword>
<keyword evidence="12" id="KW-0131">Cell cycle</keyword>
<evidence type="ECO:0000256" key="20">
    <source>
        <dbReference type="ARBA" id="ARBA00049902"/>
    </source>
</evidence>
<keyword evidence="3" id="KW-1003">Cell membrane</keyword>
<evidence type="ECO:0000256" key="8">
    <source>
        <dbReference type="ARBA" id="ARBA00022960"/>
    </source>
</evidence>
<feature type="transmembrane region" description="Helical" evidence="22">
    <location>
        <begin position="184"/>
        <end position="210"/>
    </location>
</feature>
<accession>A0A0F0LXE2</accession>
<dbReference type="EMBL" id="JYIY01000070">
    <property type="protein sequence ID" value="KJL36945.1"/>
    <property type="molecule type" value="Genomic_DNA"/>
</dbReference>
<dbReference type="GO" id="GO:0009252">
    <property type="term" value="P:peptidoglycan biosynthetic process"/>
    <property type="evidence" value="ECO:0007669"/>
    <property type="project" value="UniProtKB-KW"/>
</dbReference>
<dbReference type="GO" id="GO:0008360">
    <property type="term" value="P:regulation of cell shape"/>
    <property type="evidence" value="ECO:0007669"/>
    <property type="project" value="UniProtKB-KW"/>
</dbReference>
<organism evidence="23 24">
    <name type="scientific">Microbacterium ginsengisoli</name>
    <dbReference type="NCBI Taxonomy" id="400772"/>
    <lineage>
        <taxon>Bacteria</taxon>
        <taxon>Bacillati</taxon>
        <taxon>Actinomycetota</taxon>
        <taxon>Actinomycetes</taxon>
        <taxon>Micrococcales</taxon>
        <taxon>Microbacteriaceae</taxon>
        <taxon>Microbacterium</taxon>
    </lineage>
</organism>
<dbReference type="PANTHER" id="PTHR30474:SF2">
    <property type="entry name" value="PEPTIDOGLYCAN GLYCOSYLTRANSFERASE FTSW-RELATED"/>
    <property type="match status" value="1"/>
</dbReference>
<dbReference type="AlphaFoldDB" id="A0A0F0LXE2"/>
<keyword evidence="24" id="KW-1185">Reference proteome</keyword>
<keyword evidence="11 22" id="KW-0472">Membrane</keyword>
<evidence type="ECO:0000256" key="19">
    <source>
        <dbReference type="ARBA" id="ARBA00044770"/>
    </source>
</evidence>
<evidence type="ECO:0000256" key="4">
    <source>
        <dbReference type="ARBA" id="ARBA00022618"/>
    </source>
</evidence>
<dbReference type="InterPro" id="IPR013437">
    <property type="entry name" value="FtsW"/>
</dbReference>
<comment type="catalytic activity">
    <reaction evidence="20">
        <text>[GlcNAc-(1-&gt;4)-Mur2Ac(oyl-L-Ala-gamma-D-Glu-L-Lys-D-Ala-D-Ala)](n)-di-trans,octa-cis-undecaprenyl diphosphate + beta-D-GlcNAc-(1-&gt;4)-Mur2Ac(oyl-L-Ala-gamma-D-Glu-L-Lys-D-Ala-D-Ala)-di-trans,octa-cis-undecaprenyl diphosphate = [GlcNAc-(1-&gt;4)-Mur2Ac(oyl-L-Ala-gamma-D-Glu-L-Lys-D-Ala-D-Ala)](n+1)-di-trans,octa-cis-undecaprenyl diphosphate + di-trans,octa-cis-undecaprenyl diphosphate + H(+)</text>
        <dbReference type="Rhea" id="RHEA:23708"/>
        <dbReference type="Rhea" id="RHEA-COMP:9602"/>
        <dbReference type="Rhea" id="RHEA-COMP:9603"/>
        <dbReference type="ChEBI" id="CHEBI:15378"/>
        <dbReference type="ChEBI" id="CHEBI:58405"/>
        <dbReference type="ChEBI" id="CHEBI:60033"/>
        <dbReference type="ChEBI" id="CHEBI:78435"/>
        <dbReference type="EC" id="2.4.99.28"/>
    </reaction>
</comment>
<dbReference type="OrthoDB" id="9768187at2"/>
<evidence type="ECO:0000256" key="3">
    <source>
        <dbReference type="ARBA" id="ARBA00022475"/>
    </source>
</evidence>
<evidence type="ECO:0000313" key="24">
    <source>
        <dbReference type="Proteomes" id="UP000033451"/>
    </source>
</evidence>
<dbReference type="PATRIC" id="fig|400772.4.peg.1304"/>
<evidence type="ECO:0000256" key="18">
    <source>
        <dbReference type="ARBA" id="ARBA00041418"/>
    </source>
</evidence>
<evidence type="ECO:0000256" key="11">
    <source>
        <dbReference type="ARBA" id="ARBA00023136"/>
    </source>
</evidence>
<evidence type="ECO:0000256" key="2">
    <source>
        <dbReference type="ARBA" id="ARBA00004752"/>
    </source>
</evidence>
<dbReference type="EC" id="2.4.99.28" evidence="19"/>
<name>A0A0F0LXE2_9MICO</name>
<evidence type="ECO:0000256" key="5">
    <source>
        <dbReference type="ARBA" id="ARBA00022676"/>
    </source>
</evidence>
<evidence type="ECO:0000256" key="1">
    <source>
        <dbReference type="ARBA" id="ARBA00004651"/>
    </source>
</evidence>
<feature type="transmembrane region" description="Helical" evidence="22">
    <location>
        <begin position="105"/>
        <end position="126"/>
    </location>
</feature>
<evidence type="ECO:0000256" key="6">
    <source>
        <dbReference type="ARBA" id="ARBA00022679"/>
    </source>
</evidence>
<dbReference type="PANTHER" id="PTHR30474">
    <property type="entry name" value="CELL CYCLE PROTEIN"/>
    <property type="match status" value="1"/>
</dbReference>
<comment type="pathway">
    <text evidence="2">Cell wall biogenesis; peptidoglycan biosynthesis.</text>
</comment>
<feature type="transmembrane region" description="Helical" evidence="22">
    <location>
        <begin position="75"/>
        <end position="93"/>
    </location>
</feature>
<evidence type="ECO:0000256" key="16">
    <source>
        <dbReference type="ARBA" id="ARBA00038053"/>
    </source>
</evidence>
<dbReference type="NCBIfam" id="TIGR02614">
    <property type="entry name" value="ftsW"/>
    <property type="match status" value="1"/>
</dbReference>
<evidence type="ECO:0000256" key="17">
    <source>
        <dbReference type="ARBA" id="ARBA00041185"/>
    </source>
</evidence>
<dbReference type="GO" id="GO:0005886">
    <property type="term" value="C:plasma membrane"/>
    <property type="evidence" value="ECO:0007669"/>
    <property type="project" value="UniProtKB-SubCell"/>
</dbReference>
<dbReference type="GO" id="GO:0032153">
    <property type="term" value="C:cell division site"/>
    <property type="evidence" value="ECO:0007669"/>
    <property type="project" value="TreeGrafter"/>
</dbReference>
<evidence type="ECO:0000256" key="14">
    <source>
        <dbReference type="ARBA" id="ARBA00032370"/>
    </source>
</evidence>
<comment type="caution">
    <text evidence="23">The sequence shown here is derived from an EMBL/GenBank/DDBJ whole genome shotgun (WGS) entry which is preliminary data.</text>
</comment>
<keyword evidence="5" id="KW-0328">Glycosyltransferase</keyword>
<evidence type="ECO:0000256" key="10">
    <source>
        <dbReference type="ARBA" id="ARBA00022989"/>
    </source>
</evidence>
<keyword evidence="9" id="KW-0573">Peptidoglycan synthesis</keyword>
<gene>
    <name evidence="23" type="primary">ftsW_1</name>
    <name evidence="23" type="ORF">RR49_01281</name>
</gene>
<dbReference type="InterPro" id="IPR018365">
    <property type="entry name" value="Cell_cycle_FtsW-rel_CS"/>
</dbReference>
<dbReference type="Pfam" id="PF01098">
    <property type="entry name" value="FTSW_RODA_SPOVE"/>
    <property type="match status" value="1"/>
</dbReference>
<evidence type="ECO:0000313" key="23">
    <source>
        <dbReference type="EMBL" id="KJL36945.1"/>
    </source>
</evidence>